<feature type="compositionally biased region" description="Polar residues" evidence="4">
    <location>
        <begin position="447"/>
        <end position="459"/>
    </location>
</feature>
<dbReference type="SUPFAM" id="SSF47188">
    <property type="entry name" value="Hemerythrin-like"/>
    <property type="match status" value="1"/>
</dbReference>
<evidence type="ECO:0008006" key="8">
    <source>
        <dbReference type="Google" id="ProtNLM"/>
    </source>
</evidence>
<comment type="similarity">
    <text evidence="1">Belongs to the hemerythrin family.</text>
</comment>
<evidence type="ECO:0000313" key="6">
    <source>
        <dbReference type="EMBL" id="KAA6396222.1"/>
    </source>
</evidence>
<dbReference type="EMBL" id="SNRW01001483">
    <property type="protein sequence ID" value="KAA6396222.1"/>
    <property type="molecule type" value="Genomic_DNA"/>
</dbReference>
<feature type="transmembrane region" description="Helical" evidence="5">
    <location>
        <begin position="152"/>
        <end position="177"/>
    </location>
</feature>
<name>A0A5J4WNM1_9EUKA</name>
<dbReference type="Proteomes" id="UP000324800">
    <property type="component" value="Unassembled WGS sequence"/>
</dbReference>
<organism evidence="6 7">
    <name type="scientific">Streblomastix strix</name>
    <dbReference type="NCBI Taxonomy" id="222440"/>
    <lineage>
        <taxon>Eukaryota</taxon>
        <taxon>Metamonada</taxon>
        <taxon>Preaxostyla</taxon>
        <taxon>Oxymonadida</taxon>
        <taxon>Streblomastigidae</taxon>
        <taxon>Streblomastix</taxon>
    </lineage>
</organism>
<keyword evidence="3" id="KW-0408">Iron</keyword>
<dbReference type="AlphaFoldDB" id="A0A5J4WNM1"/>
<evidence type="ECO:0000313" key="7">
    <source>
        <dbReference type="Proteomes" id="UP000324800"/>
    </source>
</evidence>
<feature type="compositionally biased region" description="Polar residues" evidence="4">
    <location>
        <begin position="502"/>
        <end position="525"/>
    </location>
</feature>
<feature type="transmembrane region" description="Helical" evidence="5">
    <location>
        <begin position="844"/>
        <end position="866"/>
    </location>
</feature>
<feature type="compositionally biased region" description="Low complexity" evidence="4">
    <location>
        <begin position="463"/>
        <end position="501"/>
    </location>
</feature>
<comment type="caution">
    <text evidence="6">The sequence shown here is derived from an EMBL/GenBank/DDBJ whole genome shotgun (WGS) entry which is preliminary data.</text>
</comment>
<keyword evidence="2" id="KW-0479">Metal-binding</keyword>
<dbReference type="GO" id="GO:0046872">
    <property type="term" value="F:metal ion binding"/>
    <property type="evidence" value="ECO:0007669"/>
    <property type="project" value="UniProtKB-KW"/>
</dbReference>
<gene>
    <name evidence="6" type="ORF">EZS28_008252</name>
</gene>
<keyword evidence="5" id="KW-0472">Membrane</keyword>
<protein>
    <recommendedName>
        <fullName evidence="8">Hemerythrin-like domain-containing protein</fullName>
    </recommendedName>
</protein>
<evidence type="ECO:0000256" key="4">
    <source>
        <dbReference type="SAM" id="MobiDB-lite"/>
    </source>
</evidence>
<dbReference type="Gene3D" id="1.20.120.50">
    <property type="entry name" value="Hemerythrin-like"/>
    <property type="match status" value="1"/>
</dbReference>
<accession>A0A5J4WNM1</accession>
<sequence>MPITQPALAPLGYALPQSSSSQTSIIQSQHSAQIQQSTYSNVMNNTDNKDEGDVWTISDLLDQLIDNEQTAEKHFMALRESHPYSILVLRGFAALHYDIFRNDYEAIEMSKKAADIEINIIKTPIQYDEGTNKSSSSFGFIGSKGSTHKTDYWFLILQYAAPFSVVVFLGLLFGLFFSALANMETIQNKHLSLLPTSQSSLNSLDPWAALGSPLRPSSELLYYLEQDELLQRINISASKLHEITINGVFQKQSKFLEWQGTELSTFLAIHENGTLIYQWERKQTLINAVNGYATDLSQLSGLADTLPEDAVRDIITQTLMNGPASIDQGLRRQIVSLMEGLAQSNNVMQFIAWAIGLIGVVLTIIIVATVYILLTRLNKQRNSTLYFFMAIRRDVLKGIRDRLISSEDMDKEDSMENQGSGQNKNAAKETKETKEVSKETKEVSKEQISSDSNLINNAQKRGPLTSNNTQSTQSTLPTVSTSSSNKQQQQQPSPKLTQQLSARSTAQQLSDGKTSQRSTSQQIDKASTLRKPNVDHQNTEKSQQVSRQEESKPSASNDEDDEKKKKSKQLKNKIQRMQKLLTKEITILMPFQKRKKWTFQNAVPNSTIAMIMVLFGILVGGLLMVVVFTVISMTTVNSWPSRVGLSGMRAASVMQMHMLSLLLLAPSEQILNSSFELRSTPGWTGLEHLSSNPADVLKVFTSFTKYIRHLYDLSRFGEIEPFGDSLLDPVNVYDTLEVDDVHNALFTPTLCLLKDQSICDQKPNRMPTTGIGRGIPVNGLEILMQQLIRSAAYIQLLEPSEMEPQLTSFLYINTALCQDLGEGIGRLTTILVEDTVSVSKMHSIILIVLFSVDLMLIISVFFYIFFRVQAQLNHVSFKTAKIQELIPIEETIAVRWNKSYNLQEQKVDTSHRILIDAVERLVDHLIKGEDKLVGPAAEAVKKYLDAHIADEIKLMKQAKYSNVDDTEVSMTIFKKKFEEIMNLFEMGFDVKESMFELFQHFIDVHILKDNKWFIEQSKELRT</sequence>
<evidence type="ECO:0000256" key="2">
    <source>
        <dbReference type="ARBA" id="ARBA00022723"/>
    </source>
</evidence>
<evidence type="ECO:0000256" key="3">
    <source>
        <dbReference type="ARBA" id="ARBA00023004"/>
    </source>
</evidence>
<proteinExistence type="inferred from homology"/>
<feature type="compositionally biased region" description="Basic and acidic residues" evidence="4">
    <location>
        <begin position="426"/>
        <end position="445"/>
    </location>
</feature>
<feature type="region of interest" description="Disordered" evidence="4">
    <location>
        <begin position="407"/>
        <end position="573"/>
    </location>
</feature>
<keyword evidence="5" id="KW-1133">Transmembrane helix</keyword>
<feature type="transmembrane region" description="Helical" evidence="5">
    <location>
        <begin position="350"/>
        <end position="374"/>
    </location>
</feature>
<feature type="transmembrane region" description="Helical" evidence="5">
    <location>
        <begin position="602"/>
        <end position="631"/>
    </location>
</feature>
<evidence type="ECO:0000256" key="5">
    <source>
        <dbReference type="SAM" id="Phobius"/>
    </source>
</evidence>
<keyword evidence="5" id="KW-0812">Transmembrane</keyword>
<dbReference type="InterPro" id="IPR035938">
    <property type="entry name" value="Hemerythrin-like_sf"/>
</dbReference>
<feature type="compositionally biased region" description="Polar residues" evidence="4">
    <location>
        <begin position="416"/>
        <end position="425"/>
    </location>
</feature>
<reference evidence="6 7" key="1">
    <citation type="submission" date="2019-03" db="EMBL/GenBank/DDBJ databases">
        <title>Single cell metagenomics reveals metabolic interactions within the superorganism composed of flagellate Streblomastix strix and complex community of Bacteroidetes bacteria on its surface.</title>
        <authorList>
            <person name="Treitli S.C."/>
            <person name="Kolisko M."/>
            <person name="Husnik F."/>
            <person name="Keeling P."/>
            <person name="Hampl V."/>
        </authorList>
    </citation>
    <scope>NUCLEOTIDE SEQUENCE [LARGE SCALE GENOMIC DNA]</scope>
    <source>
        <strain evidence="6">ST1C</strain>
    </source>
</reference>
<evidence type="ECO:0000256" key="1">
    <source>
        <dbReference type="ARBA" id="ARBA00010587"/>
    </source>
</evidence>